<gene>
    <name evidence="5" type="ORF">PEDI_35590</name>
</gene>
<organism evidence="5 6">
    <name type="scientific">Persicobacter diffluens</name>
    <dbReference type="NCBI Taxonomy" id="981"/>
    <lineage>
        <taxon>Bacteria</taxon>
        <taxon>Pseudomonadati</taxon>
        <taxon>Bacteroidota</taxon>
        <taxon>Cytophagia</taxon>
        <taxon>Cytophagales</taxon>
        <taxon>Persicobacteraceae</taxon>
        <taxon>Persicobacter</taxon>
    </lineage>
</organism>
<dbReference type="InterPro" id="IPR023997">
    <property type="entry name" value="TonB-dep_OMP_SusC/RagA_CS"/>
</dbReference>
<keyword evidence="2" id="KW-0812">Transmembrane</keyword>
<dbReference type="SUPFAM" id="SSF56935">
    <property type="entry name" value="Porins"/>
    <property type="match status" value="1"/>
</dbReference>
<keyword evidence="2" id="KW-0813">Transport</keyword>
<reference evidence="5 6" key="1">
    <citation type="submission" date="2021-12" db="EMBL/GenBank/DDBJ databases">
        <title>Genome sequencing of bacteria with rrn-lacking chromosome and rrn-plasmid.</title>
        <authorList>
            <person name="Anda M."/>
            <person name="Iwasaki W."/>
        </authorList>
    </citation>
    <scope>NUCLEOTIDE SEQUENCE [LARGE SCALE GENOMIC DNA]</scope>
    <source>
        <strain evidence="5 6">NBRC 15940</strain>
    </source>
</reference>
<accession>A0AAN4W0S2</accession>
<feature type="signal peptide" evidence="3">
    <location>
        <begin position="1"/>
        <end position="19"/>
    </location>
</feature>
<sequence>MKRFLFLFLMLVSPLFCWAQQKTFMDEILARYHELIQQPVNIGYGSTEEKLISGAIEVVDGENLTQLGTADLATALQGQVAGVSIQQQGMPGMNSDMSIRGVGSVYGDGSPLFVVDGIPQSQNPNLSPNEIKKITILKDAASTSIYGVRGANGVILIETK</sequence>
<dbReference type="AlphaFoldDB" id="A0AAN4W0S2"/>
<dbReference type="Proteomes" id="UP001310022">
    <property type="component" value="Unassembled WGS sequence"/>
</dbReference>
<dbReference type="PANTHER" id="PTHR30069">
    <property type="entry name" value="TONB-DEPENDENT OUTER MEMBRANE RECEPTOR"/>
    <property type="match status" value="1"/>
</dbReference>
<evidence type="ECO:0000256" key="3">
    <source>
        <dbReference type="SAM" id="SignalP"/>
    </source>
</evidence>
<keyword evidence="2" id="KW-0998">Cell outer membrane</keyword>
<dbReference type="Gene3D" id="2.170.130.10">
    <property type="entry name" value="TonB-dependent receptor, plug domain"/>
    <property type="match status" value="1"/>
</dbReference>
<dbReference type="EMBL" id="BQKE01000002">
    <property type="protein sequence ID" value="GJM63007.1"/>
    <property type="molecule type" value="Genomic_DNA"/>
</dbReference>
<evidence type="ECO:0000256" key="2">
    <source>
        <dbReference type="PROSITE-ProRule" id="PRU01360"/>
    </source>
</evidence>
<dbReference type="PANTHER" id="PTHR30069:SF29">
    <property type="entry name" value="HEMOGLOBIN AND HEMOGLOBIN-HAPTOGLOBIN-BINDING PROTEIN 1-RELATED"/>
    <property type="match status" value="1"/>
</dbReference>
<dbReference type="GO" id="GO:0009279">
    <property type="term" value="C:cell outer membrane"/>
    <property type="evidence" value="ECO:0007669"/>
    <property type="project" value="UniProtKB-SubCell"/>
</dbReference>
<protein>
    <recommendedName>
        <fullName evidence="4">TonB-dependent receptor plug domain-containing protein</fullName>
    </recommendedName>
</protein>
<keyword evidence="1 3" id="KW-0732">Signal</keyword>
<dbReference type="PROSITE" id="PS52016">
    <property type="entry name" value="TONB_DEPENDENT_REC_3"/>
    <property type="match status" value="1"/>
</dbReference>
<comment type="caution">
    <text evidence="5">The sequence shown here is derived from an EMBL/GenBank/DDBJ whole genome shotgun (WGS) entry which is preliminary data.</text>
</comment>
<dbReference type="Pfam" id="PF07715">
    <property type="entry name" value="Plug"/>
    <property type="match status" value="1"/>
</dbReference>
<dbReference type="InterPro" id="IPR039426">
    <property type="entry name" value="TonB-dep_rcpt-like"/>
</dbReference>
<evidence type="ECO:0000313" key="5">
    <source>
        <dbReference type="EMBL" id="GJM63007.1"/>
    </source>
</evidence>
<dbReference type="RefSeq" id="WP_338238222.1">
    <property type="nucleotide sequence ID" value="NZ_BQKE01000002.1"/>
</dbReference>
<dbReference type="InterPro" id="IPR037066">
    <property type="entry name" value="Plug_dom_sf"/>
</dbReference>
<keyword evidence="2" id="KW-1134">Transmembrane beta strand</keyword>
<dbReference type="InterPro" id="IPR012910">
    <property type="entry name" value="Plug_dom"/>
</dbReference>
<comment type="similarity">
    <text evidence="2">Belongs to the TonB-dependent receptor family.</text>
</comment>
<dbReference type="GO" id="GO:0015344">
    <property type="term" value="F:siderophore uptake transmembrane transporter activity"/>
    <property type="evidence" value="ECO:0007669"/>
    <property type="project" value="TreeGrafter"/>
</dbReference>
<keyword evidence="2" id="KW-0472">Membrane</keyword>
<proteinExistence type="inferred from homology"/>
<evidence type="ECO:0000313" key="6">
    <source>
        <dbReference type="Proteomes" id="UP001310022"/>
    </source>
</evidence>
<dbReference type="NCBIfam" id="TIGR04057">
    <property type="entry name" value="SusC_RagA_signa"/>
    <property type="match status" value="1"/>
</dbReference>
<dbReference type="GO" id="GO:0044718">
    <property type="term" value="P:siderophore transmembrane transport"/>
    <property type="evidence" value="ECO:0007669"/>
    <property type="project" value="TreeGrafter"/>
</dbReference>
<comment type="subcellular location">
    <subcellularLocation>
        <location evidence="2">Cell outer membrane</location>
        <topology evidence="2">Multi-pass membrane protein</topology>
    </subcellularLocation>
</comment>
<feature type="chain" id="PRO_5042847113" description="TonB-dependent receptor plug domain-containing protein" evidence="3">
    <location>
        <begin position="20"/>
        <end position="160"/>
    </location>
</feature>
<name>A0AAN4W0S2_9BACT</name>
<evidence type="ECO:0000256" key="1">
    <source>
        <dbReference type="ARBA" id="ARBA00022729"/>
    </source>
</evidence>
<evidence type="ECO:0000259" key="4">
    <source>
        <dbReference type="Pfam" id="PF07715"/>
    </source>
</evidence>
<keyword evidence="6" id="KW-1185">Reference proteome</keyword>
<feature type="domain" description="TonB-dependent receptor plug" evidence="4">
    <location>
        <begin position="52"/>
        <end position="154"/>
    </location>
</feature>